<sequence length="175" mass="19377">MKTCTLWRVILVATISFVAQNVAVAQSLNAPLLDRLTGTWVLRGDIAGKSVTHDIVAQWVLAHQYIQIHETSRSRTAAGAPEYDAIVYIGWNPDLKQYSCLWLDSTGGNGLVGTAFGHAESNPAELAFIWSGKNGDPSLSNTFAYDRATDSWRWTIDNIDKGRHRSFANVKLTRQ</sequence>
<keyword evidence="1" id="KW-0732">Signal</keyword>
<dbReference type="EMBL" id="SMCS01000006">
    <property type="protein sequence ID" value="TCV92710.1"/>
    <property type="molecule type" value="Genomic_DNA"/>
</dbReference>
<protein>
    <recommendedName>
        <fullName evidence="4">DUF1579 domain-containing protein</fullName>
    </recommendedName>
</protein>
<feature type="signal peptide" evidence="1">
    <location>
        <begin position="1"/>
        <end position="25"/>
    </location>
</feature>
<evidence type="ECO:0008006" key="4">
    <source>
        <dbReference type="Google" id="ProtNLM"/>
    </source>
</evidence>
<evidence type="ECO:0000313" key="3">
    <source>
        <dbReference type="Proteomes" id="UP000295645"/>
    </source>
</evidence>
<dbReference type="OrthoDB" id="8481162at2"/>
<dbReference type="AlphaFoldDB" id="A0A4R3YKD9"/>
<dbReference type="RefSeq" id="WP_132145357.1">
    <property type="nucleotide sequence ID" value="NZ_SMCS01000006.1"/>
</dbReference>
<proteinExistence type="predicted"/>
<gene>
    <name evidence="2" type="ORF">EC912_10648</name>
</gene>
<dbReference type="Proteomes" id="UP000295645">
    <property type="component" value="Unassembled WGS sequence"/>
</dbReference>
<organism evidence="2 3">
    <name type="scientific">Luteibacter rhizovicinus</name>
    <dbReference type="NCBI Taxonomy" id="242606"/>
    <lineage>
        <taxon>Bacteria</taxon>
        <taxon>Pseudomonadati</taxon>
        <taxon>Pseudomonadota</taxon>
        <taxon>Gammaproteobacteria</taxon>
        <taxon>Lysobacterales</taxon>
        <taxon>Rhodanobacteraceae</taxon>
        <taxon>Luteibacter</taxon>
    </lineage>
</organism>
<reference evidence="2 3" key="1">
    <citation type="submission" date="2019-03" db="EMBL/GenBank/DDBJ databases">
        <title>Above-ground endophytic microbial communities from plants in different locations in the United States.</title>
        <authorList>
            <person name="Frank C."/>
        </authorList>
    </citation>
    <scope>NUCLEOTIDE SEQUENCE [LARGE SCALE GENOMIC DNA]</scope>
    <source>
        <strain evidence="2 3">LP_13_YM</strain>
    </source>
</reference>
<evidence type="ECO:0000313" key="2">
    <source>
        <dbReference type="EMBL" id="TCV92710.1"/>
    </source>
</evidence>
<name>A0A4R3YKD9_9GAMM</name>
<keyword evidence="3" id="KW-1185">Reference proteome</keyword>
<evidence type="ECO:0000256" key="1">
    <source>
        <dbReference type="SAM" id="SignalP"/>
    </source>
</evidence>
<feature type="chain" id="PRO_5020838473" description="DUF1579 domain-containing protein" evidence="1">
    <location>
        <begin position="26"/>
        <end position="175"/>
    </location>
</feature>
<comment type="caution">
    <text evidence="2">The sequence shown here is derived from an EMBL/GenBank/DDBJ whole genome shotgun (WGS) entry which is preliminary data.</text>
</comment>
<accession>A0A4R3YKD9</accession>